<evidence type="ECO:0000313" key="2">
    <source>
        <dbReference type="EMBL" id="KAF0252003.1"/>
    </source>
</evidence>
<reference evidence="2 3" key="1">
    <citation type="submission" date="2019-12" db="EMBL/GenBank/DDBJ databases">
        <authorList>
            <person name="Woiski C."/>
        </authorList>
    </citation>
    <scope>NUCLEOTIDE SEQUENCE [LARGE SCALE GENOMIC DNA]</scope>
    <source>
        <strain evidence="2 3">BOE100</strain>
    </source>
</reference>
<accession>A0A7V8J1Q0</accession>
<organism evidence="2 3">
    <name type="scientific">Pseudomonas putida</name>
    <name type="common">Arthrobacter siderocapsulatus</name>
    <dbReference type="NCBI Taxonomy" id="303"/>
    <lineage>
        <taxon>Bacteria</taxon>
        <taxon>Pseudomonadati</taxon>
        <taxon>Pseudomonadota</taxon>
        <taxon>Gammaproteobacteria</taxon>
        <taxon>Pseudomonadales</taxon>
        <taxon>Pseudomonadaceae</taxon>
        <taxon>Pseudomonas</taxon>
    </lineage>
</organism>
<dbReference type="AlphaFoldDB" id="A0A7V8J1Q0"/>
<dbReference type="EMBL" id="WOWR01000048">
    <property type="protein sequence ID" value="KAF0252003.1"/>
    <property type="molecule type" value="Genomic_DNA"/>
</dbReference>
<dbReference type="Proteomes" id="UP000442695">
    <property type="component" value="Unassembled WGS sequence"/>
</dbReference>
<evidence type="ECO:0000256" key="1">
    <source>
        <dbReference type="SAM" id="SignalP"/>
    </source>
</evidence>
<comment type="caution">
    <text evidence="2">The sequence shown here is derived from an EMBL/GenBank/DDBJ whole genome shotgun (WGS) entry which is preliminary data.</text>
</comment>
<dbReference type="RefSeq" id="WP_156859642.1">
    <property type="nucleotide sequence ID" value="NZ_WOWR01000048.1"/>
</dbReference>
<sequence>MLKIGKVLCSAVLSIVVTGASAANLYVEGTNPAQMYEVVKPVVGDTVTPIFLFGDNPQELLAHLDPEAVRKAGVEQATFDYYASKVRPESLAYGVVGYAMGGNVVPGNESINKTCAIVMATHEQMRTTSTMFHEAVHCKNFSELRSDRDAWQLAVSMNRPALGMTNQQFLSLFHEVLAAYVQVAYSANQGVVDGVGMVMRAAKPDKNTATSIGYRTARHALKMCSTKDACSTYAPDIVRMLSSNSYARGQVMLDLKELFAAATASGYVVEHK</sequence>
<feature type="signal peptide" evidence="1">
    <location>
        <begin position="1"/>
        <end position="22"/>
    </location>
</feature>
<gene>
    <name evidence="2" type="ORF">GN299_25520</name>
</gene>
<proteinExistence type="predicted"/>
<keyword evidence="1" id="KW-0732">Signal</keyword>
<protein>
    <recommendedName>
        <fullName evidence="4">Lipoprotein</fullName>
    </recommendedName>
</protein>
<evidence type="ECO:0008006" key="4">
    <source>
        <dbReference type="Google" id="ProtNLM"/>
    </source>
</evidence>
<evidence type="ECO:0000313" key="3">
    <source>
        <dbReference type="Proteomes" id="UP000442695"/>
    </source>
</evidence>
<name>A0A7V8J1Q0_PSEPU</name>
<feature type="chain" id="PRO_5030926287" description="Lipoprotein" evidence="1">
    <location>
        <begin position="23"/>
        <end position="272"/>
    </location>
</feature>